<evidence type="ECO:0000256" key="4">
    <source>
        <dbReference type="ARBA" id="ARBA00022827"/>
    </source>
</evidence>
<dbReference type="InterPro" id="IPR013786">
    <property type="entry name" value="AcylCoA_DH/ox_N"/>
</dbReference>
<name>A0A846YYS5_9ACTN</name>
<dbReference type="AlphaFoldDB" id="A0A846YYS5"/>
<feature type="domain" description="Acyl-CoA dehydrogenase/oxidase N-terminal" evidence="8">
    <location>
        <begin position="376"/>
        <end position="462"/>
    </location>
</feature>
<feature type="domain" description="Acyl-CoA dehydrogenase/oxidase N-terminal" evidence="8">
    <location>
        <begin position="6"/>
        <end position="116"/>
    </location>
</feature>
<evidence type="ECO:0000256" key="2">
    <source>
        <dbReference type="ARBA" id="ARBA00009347"/>
    </source>
</evidence>
<dbReference type="PANTHER" id="PTHR43292:SF4">
    <property type="entry name" value="ACYL-COA DEHYDROGENASE FADE34"/>
    <property type="match status" value="1"/>
</dbReference>
<dbReference type="Proteomes" id="UP000579250">
    <property type="component" value="Unassembled WGS sequence"/>
</dbReference>
<evidence type="ECO:0000313" key="10">
    <source>
        <dbReference type="Proteomes" id="UP000579250"/>
    </source>
</evidence>
<dbReference type="Gene3D" id="2.40.110.10">
    <property type="entry name" value="Butyryl-CoA Dehydrogenase, subunit A, domain 2"/>
    <property type="match status" value="1"/>
</dbReference>
<dbReference type="FunFam" id="2.40.110.10:FF:000011">
    <property type="entry name" value="Acyl-CoA dehydrogenase FadE34"/>
    <property type="match status" value="1"/>
</dbReference>
<keyword evidence="5" id="KW-0560">Oxidoreductase</keyword>
<dbReference type="Pfam" id="PF02770">
    <property type="entry name" value="Acyl-CoA_dh_M"/>
    <property type="match status" value="1"/>
</dbReference>
<dbReference type="Gene3D" id="1.10.540.10">
    <property type="entry name" value="Acyl-CoA dehydrogenase/oxidase, N-terminal domain"/>
    <property type="match status" value="2"/>
</dbReference>
<feature type="domain" description="Acyl-CoA oxidase/dehydrogenase middle" evidence="7">
    <location>
        <begin position="467"/>
        <end position="550"/>
    </location>
</feature>
<dbReference type="SUPFAM" id="SSF56645">
    <property type="entry name" value="Acyl-CoA dehydrogenase NM domain-like"/>
    <property type="match status" value="2"/>
</dbReference>
<dbReference type="GO" id="GO:0016627">
    <property type="term" value="F:oxidoreductase activity, acting on the CH-CH group of donors"/>
    <property type="evidence" value="ECO:0007669"/>
    <property type="project" value="InterPro"/>
</dbReference>
<dbReference type="PANTHER" id="PTHR43292">
    <property type="entry name" value="ACYL-COA DEHYDROGENASE"/>
    <property type="match status" value="1"/>
</dbReference>
<accession>A0A846YYS5</accession>
<evidence type="ECO:0000256" key="5">
    <source>
        <dbReference type="ARBA" id="ARBA00023002"/>
    </source>
</evidence>
<dbReference type="InterPro" id="IPR036250">
    <property type="entry name" value="AcylCo_DH-like_C"/>
</dbReference>
<evidence type="ECO:0000259" key="6">
    <source>
        <dbReference type="Pfam" id="PF00441"/>
    </source>
</evidence>
<keyword evidence="10" id="KW-1185">Reference proteome</keyword>
<dbReference type="Pfam" id="PF02771">
    <property type="entry name" value="Acyl-CoA_dh_N"/>
    <property type="match status" value="2"/>
</dbReference>
<dbReference type="InterPro" id="IPR037069">
    <property type="entry name" value="AcylCoA_DH/ox_N_sf"/>
</dbReference>
<feature type="domain" description="Acyl-CoA dehydrogenase/oxidase C-terminal" evidence="6">
    <location>
        <begin position="220"/>
        <end position="342"/>
    </location>
</feature>
<comment type="caution">
    <text evidence="9">The sequence shown here is derived from an EMBL/GenBank/DDBJ whole genome shotgun (WGS) entry which is preliminary data.</text>
</comment>
<comment type="similarity">
    <text evidence="2">Belongs to the acyl-CoA dehydrogenase family.</text>
</comment>
<evidence type="ECO:0000259" key="7">
    <source>
        <dbReference type="Pfam" id="PF02770"/>
    </source>
</evidence>
<dbReference type="Pfam" id="PF00441">
    <property type="entry name" value="Acyl-CoA_dh_1"/>
    <property type="match status" value="2"/>
</dbReference>
<comment type="cofactor">
    <cofactor evidence="1">
        <name>FAD</name>
        <dbReference type="ChEBI" id="CHEBI:57692"/>
    </cofactor>
</comment>
<evidence type="ECO:0000259" key="8">
    <source>
        <dbReference type="Pfam" id="PF02771"/>
    </source>
</evidence>
<evidence type="ECO:0000256" key="1">
    <source>
        <dbReference type="ARBA" id="ARBA00001974"/>
    </source>
</evidence>
<evidence type="ECO:0000256" key="3">
    <source>
        <dbReference type="ARBA" id="ARBA00022630"/>
    </source>
</evidence>
<dbReference type="InterPro" id="IPR046373">
    <property type="entry name" value="Acyl-CoA_Oxase/DH_mid-dom_sf"/>
</dbReference>
<dbReference type="SUPFAM" id="SSF47203">
    <property type="entry name" value="Acyl-CoA dehydrogenase C-terminal domain-like"/>
    <property type="match status" value="2"/>
</dbReference>
<reference evidence="9 10" key="1">
    <citation type="submission" date="2020-04" db="EMBL/GenBank/DDBJ databases">
        <title>MicrobeNet Type strains.</title>
        <authorList>
            <person name="Nicholson A.C."/>
        </authorList>
    </citation>
    <scope>NUCLEOTIDE SEQUENCE [LARGE SCALE GENOMIC DNA]</scope>
    <source>
        <strain evidence="9 10">ATCC BAA-277</strain>
    </source>
</reference>
<dbReference type="Gene3D" id="1.20.140.10">
    <property type="entry name" value="Butyryl-CoA Dehydrogenase, subunit A, domain 3"/>
    <property type="match status" value="2"/>
</dbReference>
<dbReference type="EMBL" id="JAAXPI010000009">
    <property type="protein sequence ID" value="NKZ03942.1"/>
    <property type="molecule type" value="Genomic_DNA"/>
</dbReference>
<keyword evidence="3" id="KW-0285">Flavoprotein</keyword>
<protein>
    <submittedName>
        <fullName evidence="9">Acyl-CoA dehydrogenase</fullName>
    </submittedName>
</protein>
<dbReference type="InterPro" id="IPR009100">
    <property type="entry name" value="AcylCoA_DH/oxidase_NM_dom_sf"/>
</dbReference>
<dbReference type="GO" id="GO:0050660">
    <property type="term" value="F:flavin adenine dinucleotide binding"/>
    <property type="evidence" value="ECO:0007669"/>
    <property type="project" value="InterPro"/>
</dbReference>
<dbReference type="InterPro" id="IPR009075">
    <property type="entry name" value="AcylCo_DH/oxidase_C"/>
</dbReference>
<dbReference type="GO" id="GO:0005886">
    <property type="term" value="C:plasma membrane"/>
    <property type="evidence" value="ECO:0007669"/>
    <property type="project" value="TreeGrafter"/>
</dbReference>
<dbReference type="InterPro" id="IPR006091">
    <property type="entry name" value="Acyl-CoA_Oxase/DH_mid-dom"/>
</dbReference>
<dbReference type="RefSeq" id="WP_067638750.1">
    <property type="nucleotide sequence ID" value="NZ_JAAXPI010000009.1"/>
</dbReference>
<organism evidence="9 10">
    <name type="scientific">Actinomadura latina</name>
    <dbReference type="NCBI Taxonomy" id="163603"/>
    <lineage>
        <taxon>Bacteria</taxon>
        <taxon>Bacillati</taxon>
        <taxon>Actinomycetota</taxon>
        <taxon>Actinomycetes</taxon>
        <taxon>Streptosporangiales</taxon>
        <taxon>Thermomonosporaceae</taxon>
        <taxon>Actinomadura</taxon>
    </lineage>
</organism>
<keyword evidence="4" id="KW-0274">FAD</keyword>
<gene>
    <name evidence="9" type="ORF">HGB48_09295</name>
</gene>
<feature type="domain" description="Acyl-CoA dehydrogenase/oxidase C-terminal" evidence="6">
    <location>
        <begin position="573"/>
        <end position="718"/>
    </location>
</feature>
<sequence length="728" mass="77104">MAIGLTEEHEALAESVRGFAERNIPATAVRAVLDADEEARPGFWPALAEQGLLGLHLDEEHGGQGYGLLELSVVLEELGRAAAPGPFLPTVLASAVIDASSNAKLRAEVLPALADGSKTAAVALDGTLTGRRDGGSLIVSGTSGTVLGAALADVIVLPVAAEDGEQWVAVDAADLTVTPVASLDRVRRVAAVEASDVAVAADRVADGLTTGRVKDLAAALFGAEAAGLAGWLVETAAEYAKVREQFGRPIGQFQGVKHKAARALIALEQARAAAWDASRAMDEGTEEAGFAAAVSAVIALDAGVQTARDAIQILGGIGFTWEHDAHVYLRRALTLRSLLGPSKDWAAKIATLALDGDRREVVLELDADAQPLRERIRAEIAELAAAEDRAARMGDEGWTVPHFPKPWGREAGPVEQILIQQELKAAKVKAPNLGIGAWLVPSLVRYGSDEQKERFLRPTLRGQIVWCQLFSEPGAGSDLASLSMKAERVEGGWKLTGQKIWTSLAQHAQWGFCIARTDPGAPKHDGITYFLVDMKAAGVDVRPLRELTGEALFNEVFLDGVFVPDEQVVGEVDKGWQVARNTLSNERVSLSTGGGLGMGVPELLRFFRDRDLDAVATAEVGKLVAQGQSIDLLGLRTTLKQLNGVEPGAEASVRKLLGVQFNQDVADYCWAAQGTAAATEVPMTESGIVARAMLFSRAMTIYGGTTEVQLNIIGERILGLPRDAEPGK</sequence>
<proteinExistence type="inferred from homology"/>
<dbReference type="InterPro" id="IPR052161">
    <property type="entry name" value="Mycobact_Acyl-CoA_DH"/>
</dbReference>
<evidence type="ECO:0000313" key="9">
    <source>
        <dbReference type="EMBL" id="NKZ03942.1"/>
    </source>
</evidence>